<organism evidence="7 8">
    <name type="scientific">Parthenolecanium corni</name>
    <dbReference type="NCBI Taxonomy" id="536013"/>
    <lineage>
        <taxon>Eukaryota</taxon>
        <taxon>Metazoa</taxon>
        <taxon>Ecdysozoa</taxon>
        <taxon>Arthropoda</taxon>
        <taxon>Hexapoda</taxon>
        <taxon>Insecta</taxon>
        <taxon>Pterygota</taxon>
        <taxon>Neoptera</taxon>
        <taxon>Paraneoptera</taxon>
        <taxon>Hemiptera</taxon>
        <taxon>Sternorrhyncha</taxon>
        <taxon>Coccoidea</taxon>
        <taxon>Coccidae</taxon>
        <taxon>Parthenolecanium</taxon>
    </lineage>
</organism>
<comment type="subcellular location">
    <subcellularLocation>
        <location evidence="1">Nucleus</location>
    </subcellularLocation>
</comment>
<dbReference type="Pfam" id="PF03177">
    <property type="entry name" value="Nucleoporin_C"/>
    <property type="match status" value="1"/>
</dbReference>
<dbReference type="InterPro" id="IPR042538">
    <property type="entry name" value="Nucleoporin_Nup155_C_3"/>
</dbReference>
<dbReference type="Gene3D" id="1.25.40.450">
    <property type="entry name" value="Nucleoporin, helical domain, N-terminal subdomain"/>
    <property type="match status" value="1"/>
</dbReference>
<comment type="caution">
    <text evidence="7">The sequence shown here is derived from an EMBL/GenBank/DDBJ whole genome shotgun (WGS) entry which is preliminary data.</text>
</comment>
<keyword evidence="4" id="KW-0539">Nucleus</keyword>
<sequence length="1367" mass="153754">MKICENPCCAVQCYENFRVVDSVDWLRLAGWLVQLQVPVPLFGDSYTQESVPSSNVSGGVSMMEQKQKNAEEIELAVKSIERCIYNDNNFPELADKLKIRQGVASKSGLHESEYPNSSELFCNISQLKSINKVPIPNEIQEHFSRAHCHSVMGTFAEIRRAWLVIDSDLFLWDYEYGSDVAYFDGVTEIIITVGLVKPKPGVFQDFVHYLLILITPSNIVVLGVTFSQSSENFVSAEEMHITQEVVYTLPTDGVVFSAVTGSENGRIFMGAKDGCLYEFIYQKEISWFGKRCKKVNHSTSSFSMFIPSFLNVFNEADELVQVSIDDTRNVLYTLSAKGSIEMYDLGETGSSMSKLASFSHTTILNYVVKIMEESCLFGPVISISPIEIHNSVHIALVAIMESGTRIYFAITGSGRPTSYQIAHVRMPPGYTGSSPAQRPSKIRTAIYNRGTCLLINSHEGCQDKLWCLSSDLTPFSPVLSETLTVAGLDGVVWSLEKYGYNMFITSSLPEPPLLVTQHYELSTKYVCLTDRGSEIFQKSRPVDVIREIFEEGHDPGSDIVRTFFQTMTEDEICATLLLLACQRSGNEQVSSVATRGFFLYSGEPKIIPSAGNVISPTSPFQQTLPSGFNPNSVSTPIGQRQLPPGITEDQQPNIVFSHKHNGLYLFLSRTMRPIWFARVVHCVKNDNRMQWVIPSLVLERAALVINHLNALTAFIECNPAVISVPSLPTGTRGLNNESILGTPNNRRMLHDLYMQEKKSLNALKSFVARASEILNLWRVLYDHQFNLLATTLSADELHYLSSITFCDLILNGLELCNTLINKLLNLYLDDNSSVDAISTKLREVCPSLFLIEDAACAKAVEMIMFSRGKIDLDEKQKLLEDSLKILKRVCPKINLAAICSQYLDVGFYIGLYELCLLCASKVDPKNLGIHYYRNGGPAFSPEQIAYTQRLHCYKEVTVCLEYLLSKQQNTQNNASLNLSSTFSSFSSNVVQEQMKFQEFLDLCLSSDDELFHSAVYDWMMNKKLYGELVSFGRPTLEYFLQRSHNSQQFSGPEVKEILWMFLERQGNHATAANILFNLAKETSDSITLEKRIYYLSHSLVCMKSDKSGAAPHVGILYQDVEDALQVAQIQLKIQKLLTGISTVQREAEVSVKTLNSKLFNLTELYENFADPFDLWEIKLDIINCSNMTAHESEIVHDIWENIIAEELQKCVSSNPNDKMSAVCKKIKSILKSVRQQSPIYTIDNLIFHLELVSCGLGASKNHVHSLMTDLNIPVQKITDVYEKLYVINSNCWEENGDEFHIIASIGSFADHLVRSTALSSSQKKPTALKLNDLITHCLNMLYSRPTNDRLTELIRWLKVVQNKLSKI</sequence>
<evidence type="ECO:0000313" key="7">
    <source>
        <dbReference type="EMBL" id="KAK7582428.1"/>
    </source>
</evidence>
<comment type="similarity">
    <text evidence="2">Belongs to the non-repetitive/WGA-negative nucleoporin family.</text>
</comment>
<proteinExistence type="inferred from homology"/>
<keyword evidence="8" id="KW-1185">Reference proteome</keyword>
<evidence type="ECO:0000259" key="6">
    <source>
        <dbReference type="Pfam" id="PF08801"/>
    </source>
</evidence>
<dbReference type="GO" id="GO:0000972">
    <property type="term" value="P:transcription-dependent tethering of RNA polymerase II gene DNA at nuclear periphery"/>
    <property type="evidence" value="ECO:0007669"/>
    <property type="project" value="TreeGrafter"/>
</dbReference>
<dbReference type="GO" id="GO:0017056">
    <property type="term" value="F:structural constituent of nuclear pore"/>
    <property type="evidence" value="ECO:0007669"/>
    <property type="project" value="InterPro"/>
</dbReference>
<dbReference type="InterPro" id="IPR042537">
    <property type="entry name" value="Nucleoporin_Nup155_C_2"/>
</dbReference>
<evidence type="ECO:0000256" key="2">
    <source>
        <dbReference type="ARBA" id="ARBA00007373"/>
    </source>
</evidence>
<dbReference type="Gene3D" id="1.20.120.1880">
    <property type="entry name" value="Nucleoporin, helical C-terminal domain"/>
    <property type="match status" value="1"/>
</dbReference>
<dbReference type="Gene3D" id="1.25.40.440">
    <property type="entry name" value="Nucleoporin, helical domain, central subdomain"/>
    <property type="match status" value="1"/>
</dbReference>
<dbReference type="SUPFAM" id="SSF50978">
    <property type="entry name" value="WD40 repeat-like"/>
    <property type="match status" value="1"/>
</dbReference>
<evidence type="ECO:0000259" key="5">
    <source>
        <dbReference type="Pfam" id="PF03177"/>
    </source>
</evidence>
<dbReference type="Gene3D" id="1.20.58.1780">
    <property type="match status" value="1"/>
</dbReference>
<dbReference type="EMBL" id="JBBCAQ010000033">
    <property type="protein sequence ID" value="KAK7582428.1"/>
    <property type="molecule type" value="Genomic_DNA"/>
</dbReference>
<reference evidence="7 8" key="1">
    <citation type="submission" date="2024-03" db="EMBL/GenBank/DDBJ databases">
        <title>Adaptation during the transition from Ophiocordyceps entomopathogen to insect associate is accompanied by gene loss and intensified selection.</title>
        <authorList>
            <person name="Ward C.M."/>
            <person name="Onetto C.A."/>
            <person name="Borneman A.R."/>
        </authorList>
    </citation>
    <scope>NUCLEOTIDE SEQUENCE [LARGE SCALE GENOMIC DNA]</scope>
    <source>
        <strain evidence="7">AWRI1</strain>
        <tissue evidence="7">Single Adult Female</tissue>
    </source>
</reference>
<evidence type="ECO:0000256" key="1">
    <source>
        <dbReference type="ARBA" id="ARBA00004123"/>
    </source>
</evidence>
<accession>A0AAN9Y2W6</accession>
<dbReference type="GO" id="GO:0006405">
    <property type="term" value="P:RNA export from nucleus"/>
    <property type="evidence" value="ECO:0007669"/>
    <property type="project" value="TreeGrafter"/>
</dbReference>
<dbReference type="GO" id="GO:0006606">
    <property type="term" value="P:protein import into nucleus"/>
    <property type="evidence" value="ECO:0007669"/>
    <property type="project" value="TreeGrafter"/>
</dbReference>
<feature type="domain" description="Nucleoporin Nup133/Nup155-like N-terminal" evidence="6">
    <location>
        <begin position="129"/>
        <end position="468"/>
    </location>
</feature>
<evidence type="ECO:0008006" key="9">
    <source>
        <dbReference type="Google" id="ProtNLM"/>
    </source>
</evidence>
<dbReference type="Proteomes" id="UP001367676">
    <property type="component" value="Unassembled WGS sequence"/>
</dbReference>
<keyword evidence="3" id="KW-0813">Transport</keyword>
<dbReference type="InterPro" id="IPR007187">
    <property type="entry name" value="Nucleoporin_Nup133/Nup155_C"/>
</dbReference>
<dbReference type="InterPro" id="IPR014908">
    <property type="entry name" value="Nucleoporin_Nup133/Nup155_N"/>
</dbReference>
<dbReference type="InterPro" id="IPR042533">
    <property type="entry name" value="Nucleoporin_Nup155_C_1"/>
</dbReference>
<dbReference type="Pfam" id="PF08801">
    <property type="entry name" value="Nucleoporin_N"/>
    <property type="match status" value="1"/>
</dbReference>
<evidence type="ECO:0000313" key="8">
    <source>
        <dbReference type="Proteomes" id="UP001367676"/>
    </source>
</evidence>
<evidence type="ECO:0000256" key="3">
    <source>
        <dbReference type="ARBA" id="ARBA00022448"/>
    </source>
</evidence>
<dbReference type="InterPro" id="IPR004870">
    <property type="entry name" value="Nucleoporin_Nup155"/>
</dbReference>
<dbReference type="PANTHER" id="PTHR10350">
    <property type="entry name" value="NUCLEAR PORE COMPLEX PROTEIN NUP155"/>
    <property type="match status" value="1"/>
</dbReference>
<gene>
    <name evidence="7" type="ORF">V9T40_013873</name>
</gene>
<dbReference type="InterPro" id="IPR036322">
    <property type="entry name" value="WD40_repeat_dom_sf"/>
</dbReference>
<feature type="domain" description="Nucleoporin Nup133/Nup155-like C-terminal" evidence="5">
    <location>
        <begin position="657"/>
        <end position="1337"/>
    </location>
</feature>
<protein>
    <recommendedName>
        <fullName evidence="9">Nuclear pore complex protein Nup155</fullName>
    </recommendedName>
</protein>
<dbReference type="PANTHER" id="PTHR10350:SF6">
    <property type="entry name" value="NUCLEAR PORE COMPLEX PROTEIN NUP155"/>
    <property type="match status" value="1"/>
</dbReference>
<dbReference type="GO" id="GO:0044611">
    <property type="term" value="C:nuclear pore inner ring"/>
    <property type="evidence" value="ECO:0007669"/>
    <property type="project" value="TreeGrafter"/>
</dbReference>
<name>A0AAN9Y2W6_9HEMI</name>
<evidence type="ECO:0000256" key="4">
    <source>
        <dbReference type="ARBA" id="ARBA00023242"/>
    </source>
</evidence>
<dbReference type="GO" id="GO:0036228">
    <property type="term" value="P:protein localization to nuclear inner membrane"/>
    <property type="evidence" value="ECO:0007669"/>
    <property type="project" value="TreeGrafter"/>
</dbReference>